<dbReference type="InterPro" id="IPR050383">
    <property type="entry name" value="GlyoxalaseI/FosfomycinResist"/>
</dbReference>
<keyword evidence="2" id="KW-0223">Dioxygenase</keyword>
<dbReference type="PANTHER" id="PTHR21366:SF30">
    <property type="entry name" value="BLL2330 PROTEIN"/>
    <property type="match status" value="1"/>
</dbReference>
<dbReference type="Gene3D" id="3.10.180.10">
    <property type="entry name" value="2,3-Dihydroxybiphenyl 1,2-Dioxygenase, domain 1"/>
    <property type="match status" value="1"/>
</dbReference>
<reference evidence="2 3" key="1">
    <citation type="submission" date="2018-06" db="EMBL/GenBank/DDBJ databases">
        <title>Genomic Encyclopedia of Type Strains, Phase IV (KMG-IV): sequencing the most valuable type-strain genomes for metagenomic binning, comparative biology and taxonomic classification.</title>
        <authorList>
            <person name="Goeker M."/>
        </authorList>
    </citation>
    <scope>NUCLEOTIDE SEQUENCE [LARGE SCALE GENOMIC DNA]</scope>
    <source>
        <strain evidence="2 3">DSM 25520</strain>
    </source>
</reference>
<dbReference type="PANTHER" id="PTHR21366">
    <property type="entry name" value="GLYOXALASE FAMILY PROTEIN"/>
    <property type="match status" value="1"/>
</dbReference>
<dbReference type="GO" id="GO:0016829">
    <property type="term" value="F:lyase activity"/>
    <property type="evidence" value="ECO:0007669"/>
    <property type="project" value="UniProtKB-KW"/>
</dbReference>
<accession>A0A366H4E6</accession>
<dbReference type="InterPro" id="IPR029068">
    <property type="entry name" value="Glyas_Bleomycin-R_OHBP_Dase"/>
</dbReference>
<dbReference type="Proteomes" id="UP000253628">
    <property type="component" value="Unassembled WGS sequence"/>
</dbReference>
<dbReference type="InterPro" id="IPR004360">
    <property type="entry name" value="Glyas_Fos-R_dOase_dom"/>
</dbReference>
<keyword evidence="2" id="KW-0560">Oxidoreductase</keyword>
<evidence type="ECO:0000313" key="2">
    <source>
        <dbReference type="EMBL" id="RBP35983.1"/>
    </source>
</evidence>
<organism evidence="2 3">
    <name type="scientific">Eoetvoesiella caeni</name>
    <dbReference type="NCBI Taxonomy" id="645616"/>
    <lineage>
        <taxon>Bacteria</taxon>
        <taxon>Pseudomonadati</taxon>
        <taxon>Pseudomonadota</taxon>
        <taxon>Betaproteobacteria</taxon>
        <taxon>Burkholderiales</taxon>
        <taxon>Alcaligenaceae</taxon>
        <taxon>Eoetvoesiella</taxon>
    </lineage>
</organism>
<comment type="caution">
    <text evidence="2">The sequence shown here is derived from an EMBL/GenBank/DDBJ whole genome shotgun (WGS) entry which is preliminary data.</text>
</comment>
<dbReference type="GO" id="GO:0051213">
    <property type="term" value="F:dioxygenase activity"/>
    <property type="evidence" value="ECO:0007669"/>
    <property type="project" value="UniProtKB-KW"/>
</dbReference>
<name>A0A366H4E6_9BURK</name>
<dbReference type="Pfam" id="PF00903">
    <property type="entry name" value="Glyoxalase"/>
    <property type="match status" value="1"/>
</dbReference>
<dbReference type="InterPro" id="IPR037523">
    <property type="entry name" value="VOC_core"/>
</dbReference>
<dbReference type="RefSeq" id="WP_113934774.1">
    <property type="nucleotide sequence ID" value="NZ_JACCEU010000002.1"/>
</dbReference>
<proteinExistence type="predicted"/>
<dbReference type="AlphaFoldDB" id="A0A366H4E6"/>
<gene>
    <name evidence="2" type="ORF">DFR37_11438</name>
</gene>
<evidence type="ECO:0000313" key="3">
    <source>
        <dbReference type="Proteomes" id="UP000253628"/>
    </source>
</evidence>
<dbReference type="SUPFAM" id="SSF54593">
    <property type="entry name" value="Glyoxalase/Bleomycin resistance protein/Dihydroxybiphenyl dioxygenase"/>
    <property type="match status" value="1"/>
</dbReference>
<dbReference type="EMBL" id="QNRQ01000014">
    <property type="protein sequence ID" value="RBP35983.1"/>
    <property type="molecule type" value="Genomic_DNA"/>
</dbReference>
<evidence type="ECO:0000259" key="1">
    <source>
        <dbReference type="PROSITE" id="PS51819"/>
    </source>
</evidence>
<protein>
    <submittedName>
        <fullName evidence="2">Catechol 2,3-dioxygenase-like lactoylglutathione lyase family enzyme</fullName>
    </submittedName>
</protein>
<feature type="domain" description="VOC" evidence="1">
    <location>
        <begin position="7"/>
        <end position="139"/>
    </location>
</feature>
<sequence length="180" mass="20670">MTISVKGLHHVAWRCVDAEETRHFYEDILGLPLAHIISADIVPSTRECMPYVHIFFEFRDGSYIAFFDVNDGKGNTLHPDMPIWIPHFAMEVDSREELLVMRQRLEDQGVDVIGIVDHHFVHSIYFFDPNGVRLEFTIRSETPQYLDEARANARASLDEWTKIKRAGRSGVGQEATSKPD</sequence>
<dbReference type="PROSITE" id="PS51819">
    <property type="entry name" value="VOC"/>
    <property type="match status" value="1"/>
</dbReference>
<keyword evidence="2" id="KW-0456">Lyase</keyword>
<keyword evidence="3" id="KW-1185">Reference proteome</keyword>
<dbReference type="OrthoDB" id="9804944at2"/>